<accession>A0A0Q3EUT0</accession>
<dbReference type="PANTHER" id="PTHR31704:SF37">
    <property type="entry name" value="HEAT SHOCK PROTEIN"/>
    <property type="match status" value="1"/>
</dbReference>
<dbReference type="AlphaFoldDB" id="A0A0Q3EUT0"/>
<evidence type="ECO:0000313" key="2">
    <source>
        <dbReference type="EMBL" id="KQJ91247.1"/>
    </source>
</evidence>
<sequence length="141" mass="16596">MEKEKCGKATWDALAHRVFLDVCIEEVRANNRPTGCLNPIGYVNLISKFNDRTKRKYERKQFKNRWESLKKDYNLSKSLNQQASGLGRDPVTKTIATSDDWWETEIKVFVLHIHFSFFIPNVELIRLLLHFFTETSRCSQV</sequence>
<evidence type="ECO:0000259" key="1">
    <source>
        <dbReference type="Pfam" id="PF12776"/>
    </source>
</evidence>
<dbReference type="EnsemblPlants" id="KQJ91247">
    <property type="protein sequence ID" value="KQJ91247"/>
    <property type="gene ID" value="BRADI_4g36535v3"/>
</dbReference>
<dbReference type="Gramene" id="KQJ91247">
    <property type="protein sequence ID" value="KQJ91247"/>
    <property type="gene ID" value="BRADI_4g36535v3"/>
</dbReference>
<organism evidence="2">
    <name type="scientific">Brachypodium distachyon</name>
    <name type="common">Purple false brome</name>
    <name type="synonym">Trachynia distachya</name>
    <dbReference type="NCBI Taxonomy" id="15368"/>
    <lineage>
        <taxon>Eukaryota</taxon>
        <taxon>Viridiplantae</taxon>
        <taxon>Streptophyta</taxon>
        <taxon>Embryophyta</taxon>
        <taxon>Tracheophyta</taxon>
        <taxon>Spermatophyta</taxon>
        <taxon>Magnoliopsida</taxon>
        <taxon>Liliopsida</taxon>
        <taxon>Poales</taxon>
        <taxon>Poaceae</taxon>
        <taxon>BOP clade</taxon>
        <taxon>Pooideae</taxon>
        <taxon>Stipodae</taxon>
        <taxon>Brachypodieae</taxon>
        <taxon>Brachypodium</taxon>
    </lineage>
</organism>
<dbReference type="InterPro" id="IPR024752">
    <property type="entry name" value="Myb/SANT-like_dom"/>
</dbReference>
<dbReference type="EMBL" id="CM000883">
    <property type="protein sequence ID" value="KQJ91247.1"/>
    <property type="molecule type" value="Genomic_DNA"/>
</dbReference>
<dbReference type="Pfam" id="PF12776">
    <property type="entry name" value="Myb_DNA-bind_3"/>
    <property type="match status" value="1"/>
</dbReference>
<evidence type="ECO:0000313" key="4">
    <source>
        <dbReference type="Proteomes" id="UP000008810"/>
    </source>
</evidence>
<dbReference type="OrthoDB" id="4955136at2759"/>
<reference evidence="3" key="3">
    <citation type="submission" date="2018-08" db="UniProtKB">
        <authorList>
            <consortium name="EnsemblPlants"/>
        </authorList>
    </citation>
    <scope>IDENTIFICATION</scope>
    <source>
        <strain evidence="3">cv. Bd21</strain>
    </source>
</reference>
<name>A0A0Q3EUT0_BRADI</name>
<reference evidence="2 3" key="1">
    <citation type="journal article" date="2010" name="Nature">
        <title>Genome sequencing and analysis of the model grass Brachypodium distachyon.</title>
        <authorList>
            <consortium name="International Brachypodium Initiative"/>
        </authorList>
    </citation>
    <scope>NUCLEOTIDE SEQUENCE [LARGE SCALE GENOMIC DNA]</scope>
    <source>
        <strain evidence="2 3">Bd21</strain>
    </source>
</reference>
<dbReference type="InParanoid" id="A0A0Q3EUT0"/>
<gene>
    <name evidence="2" type="ORF">BRADI_4g36535v3</name>
</gene>
<dbReference type="FunCoup" id="A0A0Q3EUT0">
    <property type="interactions" value="5"/>
</dbReference>
<reference evidence="2" key="2">
    <citation type="submission" date="2017-06" db="EMBL/GenBank/DDBJ databases">
        <title>WGS assembly of Brachypodium distachyon.</title>
        <authorList>
            <consortium name="The International Brachypodium Initiative"/>
            <person name="Lucas S."/>
            <person name="Harmon-Smith M."/>
            <person name="Lail K."/>
            <person name="Tice H."/>
            <person name="Grimwood J."/>
            <person name="Bruce D."/>
            <person name="Barry K."/>
            <person name="Shu S."/>
            <person name="Lindquist E."/>
            <person name="Wang M."/>
            <person name="Pitluck S."/>
            <person name="Vogel J.P."/>
            <person name="Garvin D.F."/>
            <person name="Mockler T.C."/>
            <person name="Schmutz J."/>
            <person name="Rokhsar D."/>
            <person name="Bevan M.W."/>
        </authorList>
    </citation>
    <scope>NUCLEOTIDE SEQUENCE</scope>
    <source>
        <strain evidence="2">Bd21</strain>
    </source>
</reference>
<dbReference type="PANTHER" id="PTHR31704">
    <property type="entry name" value="MYB/SANT-LIKE DNA-BINDING DOMAIN PROTEIN-RELATED"/>
    <property type="match status" value="1"/>
</dbReference>
<keyword evidence="4" id="KW-1185">Reference proteome</keyword>
<proteinExistence type="predicted"/>
<protein>
    <recommendedName>
        <fullName evidence="1">Myb/SANT-like domain-containing protein</fullName>
    </recommendedName>
</protein>
<evidence type="ECO:0000313" key="3">
    <source>
        <dbReference type="EnsemblPlants" id="KQJ91247"/>
    </source>
</evidence>
<feature type="domain" description="Myb/SANT-like" evidence="1">
    <location>
        <begin position="11"/>
        <end position="103"/>
    </location>
</feature>
<dbReference type="Proteomes" id="UP000008810">
    <property type="component" value="Chromosome 4"/>
</dbReference>